<dbReference type="AlphaFoldDB" id="A0A433HI38"/>
<dbReference type="Proteomes" id="UP000267430">
    <property type="component" value="Unassembled WGS sequence"/>
</dbReference>
<comment type="caution">
    <text evidence="2">The sequence shown here is derived from an EMBL/GenBank/DDBJ whole genome shotgun (WGS) entry which is preliminary data.</text>
</comment>
<evidence type="ECO:0008006" key="4">
    <source>
        <dbReference type="Google" id="ProtNLM"/>
    </source>
</evidence>
<name>A0A433HI38_9BACI</name>
<reference evidence="2 3" key="1">
    <citation type="submission" date="2018-12" db="EMBL/GenBank/DDBJ databases">
        <title>Bacillus chawlae sp. nov., Bacillus glennii sp. nov., and Bacillus saganii sp. nov. Isolated from the Vehicle Assembly Building at Kennedy Space Center where the Viking Spacecraft were Assembled.</title>
        <authorList>
            <person name="Seuylemezian A."/>
            <person name="Vaishampayan P."/>
        </authorList>
    </citation>
    <scope>NUCLEOTIDE SEQUENCE [LARGE SCALE GENOMIC DNA]</scope>
    <source>
        <strain evidence="2 3">L5</strain>
    </source>
</reference>
<gene>
    <name evidence="2" type="ORF">ELQ35_13920</name>
</gene>
<evidence type="ECO:0000313" key="3">
    <source>
        <dbReference type="Proteomes" id="UP000267430"/>
    </source>
</evidence>
<proteinExistence type="predicted"/>
<feature type="coiled-coil region" evidence="1">
    <location>
        <begin position="36"/>
        <end position="70"/>
    </location>
</feature>
<keyword evidence="1" id="KW-0175">Coiled coil</keyword>
<dbReference type="RefSeq" id="WP_126865430.1">
    <property type="nucleotide sequence ID" value="NZ_JAUSTX010000018.1"/>
</dbReference>
<protein>
    <recommendedName>
        <fullName evidence="4">Small, acid-soluble spore protein N</fullName>
    </recommendedName>
</protein>
<evidence type="ECO:0000256" key="1">
    <source>
        <dbReference type="SAM" id="Coils"/>
    </source>
</evidence>
<dbReference type="EMBL" id="RYZZ01000018">
    <property type="protein sequence ID" value="RUQ28007.1"/>
    <property type="molecule type" value="Genomic_DNA"/>
</dbReference>
<accession>A0A433HI38</accession>
<keyword evidence="3" id="KW-1185">Reference proteome</keyword>
<organism evidence="2 3">
    <name type="scientific">Peribacillus cavernae</name>
    <dbReference type="NCBI Taxonomy" id="1674310"/>
    <lineage>
        <taxon>Bacteria</taxon>
        <taxon>Bacillati</taxon>
        <taxon>Bacillota</taxon>
        <taxon>Bacilli</taxon>
        <taxon>Bacillales</taxon>
        <taxon>Bacillaceae</taxon>
        <taxon>Peribacillus</taxon>
    </lineage>
</organism>
<evidence type="ECO:0000313" key="2">
    <source>
        <dbReference type="EMBL" id="RUQ28007.1"/>
    </source>
</evidence>
<sequence length="86" mass="9980">MPYHKDKQQSFQAAEQGVKEAADVYSGLVRDDEDYASQLKYVKQEVNEAIQQIENALENASEQQRDQLMQYLDDLKVMIDKTNESH</sequence>
<dbReference type="OrthoDB" id="2936945at2"/>